<name>A0ABX6C1K5_9CHLR</name>
<protein>
    <submittedName>
        <fullName evidence="1">Uncharacterized protein</fullName>
    </submittedName>
</protein>
<dbReference type="Proteomes" id="UP000326331">
    <property type="component" value="Chromosome"/>
</dbReference>
<accession>A0ABX6C1K5</accession>
<reference evidence="1 2" key="1">
    <citation type="submission" date="2019-10" db="EMBL/GenBank/DDBJ databases">
        <title>Thermopilla bonchosmolovskayae gen. nov., sp. nov., a moderately thermophilic Chloroflexi bacterium from a Chukotka hot spring (Arctic, Russia), representing a novel classis Thermopillaia, which include previously uncultivated lineage OLB14.</title>
        <authorList>
            <person name="Kochetkova T.V."/>
            <person name="Zayulina K.S."/>
            <person name="Zhigarkov V.S."/>
            <person name="Minaev N.V."/>
            <person name="Novikov A."/>
            <person name="Toshchakov S.V."/>
            <person name="Elcheninov A.G."/>
            <person name="Kublanov I.V."/>
        </authorList>
    </citation>
    <scope>NUCLEOTIDE SEQUENCE [LARGE SCALE GENOMIC DNA]</scope>
    <source>
        <strain evidence="1 2">3753O</strain>
    </source>
</reference>
<evidence type="ECO:0000313" key="1">
    <source>
        <dbReference type="EMBL" id="QFG03167.1"/>
    </source>
</evidence>
<organism evidence="1 2">
    <name type="scientific">Tepidiforma bonchosmolovskayae</name>
    <dbReference type="NCBI Taxonomy" id="2601677"/>
    <lineage>
        <taxon>Bacteria</taxon>
        <taxon>Bacillati</taxon>
        <taxon>Chloroflexota</taxon>
        <taxon>Tepidiformia</taxon>
        <taxon>Tepidiformales</taxon>
        <taxon>Tepidiformaceae</taxon>
        <taxon>Tepidiforma</taxon>
    </lineage>
</organism>
<gene>
    <name evidence="1" type="ORF">Tbon_07615</name>
</gene>
<sequence length="69" mass="7411">MPVDGLATVTIGDLDRVLFSYGPETPEEALAKYWGLVTDQACIPSELCRARIPADEPPETCSGRGACTR</sequence>
<evidence type="ECO:0000313" key="2">
    <source>
        <dbReference type="Proteomes" id="UP000326331"/>
    </source>
</evidence>
<proteinExistence type="predicted"/>
<dbReference type="EMBL" id="CP042829">
    <property type="protein sequence ID" value="QFG03167.1"/>
    <property type="molecule type" value="Genomic_DNA"/>
</dbReference>
<keyword evidence="2" id="KW-1185">Reference proteome</keyword>